<feature type="transmembrane region" description="Helical" evidence="9">
    <location>
        <begin position="225"/>
        <end position="246"/>
    </location>
</feature>
<protein>
    <submittedName>
        <fullName evidence="11">Potassium/proton antiporter</fullName>
    </submittedName>
</protein>
<keyword evidence="7" id="KW-0406">Ion transport</keyword>
<feature type="transmembrane region" description="Helical" evidence="9">
    <location>
        <begin position="252"/>
        <end position="270"/>
    </location>
</feature>
<feature type="transmembrane region" description="Helical" evidence="9">
    <location>
        <begin position="369"/>
        <end position="386"/>
    </location>
</feature>
<dbReference type="InterPro" id="IPR006037">
    <property type="entry name" value="RCK_C"/>
</dbReference>
<feature type="transmembrane region" description="Helical" evidence="9">
    <location>
        <begin position="20"/>
        <end position="39"/>
    </location>
</feature>
<feature type="transmembrane region" description="Helical" evidence="9">
    <location>
        <begin position="46"/>
        <end position="64"/>
    </location>
</feature>
<dbReference type="Gene3D" id="3.30.70.1450">
    <property type="entry name" value="Regulator of K+ conductance, C-terminal domain"/>
    <property type="match status" value="1"/>
</dbReference>
<evidence type="ECO:0000256" key="7">
    <source>
        <dbReference type="ARBA" id="ARBA00023065"/>
    </source>
</evidence>
<evidence type="ECO:0000256" key="2">
    <source>
        <dbReference type="ARBA" id="ARBA00022448"/>
    </source>
</evidence>
<dbReference type="Pfam" id="PF00999">
    <property type="entry name" value="Na_H_Exchanger"/>
    <property type="match status" value="1"/>
</dbReference>
<dbReference type="GO" id="GO:1902600">
    <property type="term" value="P:proton transmembrane transport"/>
    <property type="evidence" value="ECO:0007669"/>
    <property type="project" value="InterPro"/>
</dbReference>
<evidence type="ECO:0000256" key="1">
    <source>
        <dbReference type="ARBA" id="ARBA00004651"/>
    </source>
</evidence>
<dbReference type="Proteomes" id="UP000284057">
    <property type="component" value="Unassembled WGS sequence"/>
</dbReference>
<keyword evidence="5 9" id="KW-0812">Transmembrane</keyword>
<dbReference type="InterPro" id="IPR038770">
    <property type="entry name" value="Na+/solute_symporter_sf"/>
</dbReference>
<comment type="caution">
    <text evidence="11">The sequence shown here is derived from an EMBL/GenBank/DDBJ whole genome shotgun (WGS) entry which is preliminary data.</text>
</comment>
<dbReference type="GO" id="GO:0006813">
    <property type="term" value="P:potassium ion transport"/>
    <property type="evidence" value="ECO:0007669"/>
    <property type="project" value="InterPro"/>
</dbReference>
<keyword evidence="6 9" id="KW-1133">Transmembrane helix</keyword>
<evidence type="ECO:0000256" key="3">
    <source>
        <dbReference type="ARBA" id="ARBA00022449"/>
    </source>
</evidence>
<dbReference type="PROSITE" id="PS51202">
    <property type="entry name" value="RCK_C"/>
    <property type="match status" value="1"/>
</dbReference>
<dbReference type="EMBL" id="QUAL01000172">
    <property type="protein sequence ID" value="RIQ20348.1"/>
    <property type="molecule type" value="Genomic_DNA"/>
</dbReference>
<keyword evidence="3" id="KW-0050">Antiport</keyword>
<feature type="transmembrane region" description="Helical" evidence="9">
    <location>
        <begin position="70"/>
        <end position="88"/>
    </location>
</feature>
<feature type="transmembrane region" description="Helical" evidence="9">
    <location>
        <begin position="100"/>
        <end position="123"/>
    </location>
</feature>
<feature type="transmembrane region" description="Helical" evidence="9">
    <location>
        <begin position="306"/>
        <end position="330"/>
    </location>
</feature>
<dbReference type="SUPFAM" id="SSF116726">
    <property type="entry name" value="TrkA C-terminal domain-like"/>
    <property type="match status" value="1"/>
</dbReference>
<dbReference type="GO" id="GO:0015297">
    <property type="term" value="F:antiporter activity"/>
    <property type="evidence" value="ECO:0007669"/>
    <property type="project" value="UniProtKB-KW"/>
</dbReference>
<feature type="transmembrane region" description="Helical" evidence="9">
    <location>
        <begin position="282"/>
        <end position="300"/>
    </location>
</feature>
<accession>A0A418KN02</accession>
<gene>
    <name evidence="11" type="ORF">DY240_18220</name>
</gene>
<evidence type="ECO:0000259" key="10">
    <source>
        <dbReference type="PROSITE" id="PS51202"/>
    </source>
</evidence>
<evidence type="ECO:0000256" key="4">
    <source>
        <dbReference type="ARBA" id="ARBA00022475"/>
    </source>
</evidence>
<organism evidence="11 12">
    <name type="scientific">Jiangella rhizosphaerae</name>
    <dbReference type="NCBI Taxonomy" id="2293569"/>
    <lineage>
        <taxon>Bacteria</taxon>
        <taxon>Bacillati</taxon>
        <taxon>Actinomycetota</taxon>
        <taxon>Actinomycetes</taxon>
        <taxon>Jiangellales</taxon>
        <taxon>Jiangellaceae</taxon>
        <taxon>Jiangella</taxon>
    </lineage>
</organism>
<dbReference type="PANTHER" id="PTHR32507:SF7">
    <property type="entry name" value="K(+)_H(+) ANTIPORTER NHAP2"/>
    <property type="match status" value="1"/>
</dbReference>
<keyword evidence="4" id="KW-1003">Cell membrane</keyword>
<dbReference type="GO" id="GO:0005886">
    <property type="term" value="C:plasma membrane"/>
    <property type="evidence" value="ECO:0007669"/>
    <property type="project" value="UniProtKB-SubCell"/>
</dbReference>
<evidence type="ECO:0000256" key="5">
    <source>
        <dbReference type="ARBA" id="ARBA00022692"/>
    </source>
</evidence>
<name>A0A418KN02_9ACTN</name>
<dbReference type="GO" id="GO:0008324">
    <property type="term" value="F:monoatomic cation transmembrane transporter activity"/>
    <property type="evidence" value="ECO:0007669"/>
    <property type="project" value="InterPro"/>
</dbReference>
<keyword evidence="12" id="KW-1185">Reference proteome</keyword>
<dbReference type="NCBIfam" id="NF003715">
    <property type="entry name" value="PRK05326.1-2"/>
    <property type="match status" value="1"/>
</dbReference>
<keyword evidence="8 9" id="KW-0472">Membrane</keyword>
<evidence type="ECO:0000256" key="9">
    <source>
        <dbReference type="SAM" id="Phobius"/>
    </source>
</evidence>
<dbReference type="InterPro" id="IPR006153">
    <property type="entry name" value="Cation/H_exchanger_TM"/>
</dbReference>
<dbReference type="NCBIfam" id="NF003716">
    <property type="entry name" value="PRK05326.1-3"/>
    <property type="match status" value="1"/>
</dbReference>
<feature type="domain" description="RCK C-terminal" evidence="10">
    <location>
        <begin position="411"/>
        <end position="493"/>
    </location>
</feature>
<dbReference type="PANTHER" id="PTHR32507">
    <property type="entry name" value="NA(+)/H(+) ANTIPORTER 1"/>
    <property type="match status" value="1"/>
</dbReference>
<evidence type="ECO:0000256" key="8">
    <source>
        <dbReference type="ARBA" id="ARBA00023136"/>
    </source>
</evidence>
<feature type="transmembrane region" description="Helical" evidence="9">
    <location>
        <begin position="342"/>
        <end position="363"/>
    </location>
</feature>
<sequence>MRLGHRGRGCGVTVDTLNVFLLAGALVLIAAVVAVRVSLKLGLPSLVLYLLIGVAIGESGLGVQFSDPDIARSFAYAALIVILAEGGLTTQWDEVRPVFGIGLSLATVGVVVSTAVVAVIGHYLLGLDWLPAILLGAIFAPTDAAAVFSTLRRLPLRRRLSGALEAESGLNDAPAIVLVTILSASHGPDDGFLMIGLTVVYELLGGAGLGYVVGRVGAAILRRTALPASGLYPLVVLTLTMLAYGVGAFAHMSGFAAVYIAALVLGNSHLPHRAATRSFVEGLAWLAQIGLFVMLGLLSSPSDMPGAFVTAVVAGAVLTFVARPISVWAATAPFLMSVREKVFVSWAGLRGAVPVVFATIPLAEGVERAEWLFAVVFIVSVLYTLIQAPTLPWLATRLGMVPAFPTRDADVESAPLERLDADLIHVRVPPGSKLHGVEIAELRVPQGVGVALIVRGDTSMVPGPRTKLLQGDEILIVAPRALRRATEARLRAVGRRGRLAGWFGERGGAEPDDD</sequence>
<feature type="transmembrane region" description="Helical" evidence="9">
    <location>
        <begin position="192"/>
        <end position="213"/>
    </location>
</feature>
<comment type="subcellular location">
    <subcellularLocation>
        <location evidence="1">Cell membrane</location>
        <topology evidence="1">Multi-pass membrane protein</topology>
    </subcellularLocation>
</comment>
<dbReference type="OrthoDB" id="9810759at2"/>
<dbReference type="Gene3D" id="1.20.1530.20">
    <property type="match status" value="1"/>
</dbReference>
<evidence type="ECO:0000313" key="12">
    <source>
        <dbReference type="Proteomes" id="UP000284057"/>
    </source>
</evidence>
<dbReference type="AlphaFoldDB" id="A0A418KN02"/>
<reference evidence="11 12" key="1">
    <citation type="submission" date="2018-09" db="EMBL/GenBank/DDBJ databases">
        <title>Isolation, diversity and antifungal activity of actinobacteria from wheat.</title>
        <authorList>
            <person name="Han C."/>
        </authorList>
    </citation>
    <scope>NUCLEOTIDE SEQUENCE [LARGE SCALE GENOMIC DNA]</scope>
    <source>
        <strain evidence="11 12">NEAU-YY265</strain>
    </source>
</reference>
<feature type="transmembrane region" description="Helical" evidence="9">
    <location>
        <begin position="129"/>
        <end position="148"/>
    </location>
</feature>
<evidence type="ECO:0000313" key="11">
    <source>
        <dbReference type="EMBL" id="RIQ20348.1"/>
    </source>
</evidence>
<dbReference type="Pfam" id="PF02080">
    <property type="entry name" value="TrkA_C"/>
    <property type="match status" value="1"/>
</dbReference>
<proteinExistence type="predicted"/>
<keyword evidence="2" id="KW-0813">Transport</keyword>
<evidence type="ECO:0000256" key="6">
    <source>
        <dbReference type="ARBA" id="ARBA00022989"/>
    </source>
</evidence>
<dbReference type="RefSeq" id="WP_119661265.1">
    <property type="nucleotide sequence ID" value="NZ_QUAL01000172.1"/>
</dbReference>
<dbReference type="InterPro" id="IPR036721">
    <property type="entry name" value="RCK_C_sf"/>
</dbReference>